<evidence type="ECO:0000313" key="2">
    <source>
        <dbReference type="EMBL" id="GGE45207.1"/>
    </source>
</evidence>
<accession>A0A8J2YIS1</accession>
<proteinExistence type="inferred from homology"/>
<name>A0A8J2YIS1_9BACL</name>
<evidence type="ECO:0000256" key="1">
    <source>
        <dbReference type="ARBA" id="ARBA00005534"/>
    </source>
</evidence>
<dbReference type="AlphaFoldDB" id="A0A8J2YIS1"/>
<dbReference type="Gene3D" id="2.60.120.460">
    <property type="entry name" value="YjbQ-like"/>
    <property type="match status" value="1"/>
</dbReference>
<dbReference type="PANTHER" id="PTHR30615">
    <property type="entry name" value="UNCHARACTERIZED PROTEIN YJBQ-RELATED"/>
    <property type="match status" value="1"/>
</dbReference>
<dbReference type="Proteomes" id="UP000628775">
    <property type="component" value="Unassembled WGS sequence"/>
</dbReference>
<dbReference type="SUPFAM" id="SSF111038">
    <property type="entry name" value="YjbQ-like"/>
    <property type="match status" value="1"/>
</dbReference>
<dbReference type="PANTHER" id="PTHR30615:SF8">
    <property type="entry name" value="UPF0047 PROTEIN C4A8.02C"/>
    <property type="match status" value="1"/>
</dbReference>
<dbReference type="EMBL" id="BMIR01000011">
    <property type="protein sequence ID" value="GGE45207.1"/>
    <property type="molecule type" value="Genomic_DNA"/>
</dbReference>
<gene>
    <name evidence="2" type="primary">yugU</name>
    <name evidence="2" type="ORF">GCM10011391_25050</name>
</gene>
<sequence>MFKTFHINTQHHDDMIDMTSDLQAWLDAQQVGDGLLVVQSLHTTAGITVNENADPDVKRDMLMRLDAIYPWTDPNDRHFEGNTAAHLKTSTVGITQTLLVKAGQLVLGTWQGIYFCEFDGPRSRKVMAHFQGTQ</sequence>
<dbReference type="Pfam" id="PF01894">
    <property type="entry name" value="YjbQ"/>
    <property type="match status" value="1"/>
</dbReference>
<dbReference type="InterPro" id="IPR035917">
    <property type="entry name" value="YjbQ-like_sf"/>
</dbReference>
<reference evidence="2" key="1">
    <citation type="journal article" date="2014" name="Int. J. Syst. Evol. Microbiol.">
        <title>Complete genome sequence of Corynebacterium casei LMG S-19264T (=DSM 44701T), isolated from a smear-ripened cheese.</title>
        <authorList>
            <consortium name="US DOE Joint Genome Institute (JGI-PGF)"/>
            <person name="Walter F."/>
            <person name="Albersmeier A."/>
            <person name="Kalinowski J."/>
            <person name="Ruckert C."/>
        </authorList>
    </citation>
    <scope>NUCLEOTIDE SEQUENCE</scope>
    <source>
        <strain evidence="2">CGMCC 1.15371</strain>
    </source>
</reference>
<dbReference type="RefSeq" id="WP_188694445.1">
    <property type="nucleotide sequence ID" value="NZ_BMIR01000011.1"/>
</dbReference>
<organism evidence="2 3">
    <name type="scientific">Pullulanibacillus camelliae</name>
    <dbReference type="NCBI Taxonomy" id="1707096"/>
    <lineage>
        <taxon>Bacteria</taxon>
        <taxon>Bacillati</taxon>
        <taxon>Bacillota</taxon>
        <taxon>Bacilli</taxon>
        <taxon>Bacillales</taxon>
        <taxon>Sporolactobacillaceae</taxon>
        <taxon>Pullulanibacillus</taxon>
    </lineage>
</organism>
<reference evidence="2" key="2">
    <citation type="submission" date="2020-09" db="EMBL/GenBank/DDBJ databases">
        <authorList>
            <person name="Sun Q."/>
            <person name="Zhou Y."/>
        </authorList>
    </citation>
    <scope>NUCLEOTIDE SEQUENCE</scope>
    <source>
        <strain evidence="2">CGMCC 1.15371</strain>
    </source>
</reference>
<dbReference type="PIRSF" id="PIRSF004681">
    <property type="entry name" value="UCP004681"/>
    <property type="match status" value="1"/>
</dbReference>
<dbReference type="InterPro" id="IPR001602">
    <property type="entry name" value="UPF0047_YjbQ-like"/>
</dbReference>
<evidence type="ECO:0000313" key="3">
    <source>
        <dbReference type="Proteomes" id="UP000628775"/>
    </source>
</evidence>
<keyword evidence="3" id="KW-1185">Reference proteome</keyword>
<comment type="similarity">
    <text evidence="1">Belongs to the UPF0047 family.</text>
</comment>
<comment type="caution">
    <text evidence="2">The sequence shown here is derived from an EMBL/GenBank/DDBJ whole genome shotgun (WGS) entry which is preliminary data.</text>
</comment>
<protein>
    <submittedName>
        <fullName evidence="2">UPF0047 protein YugU</fullName>
    </submittedName>
</protein>
<dbReference type="NCBIfam" id="TIGR00149">
    <property type="entry name" value="TIGR00149_YjbQ"/>
    <property type="match status" value="1"/>
</dbReference>